<feature type="domain" description="NAD(P)-binding" evidence="1">
    <location>
        <begin position="8"/>
        <end position="178"/>
    </location>
</feature>
<accession>A0A3A4A204</accession>
<gene>
    <name evidence="2" type="ORF">D5H75_39460</name>
</gene>
<comment type="caution">
    <text evidence="2">The sequence shown here is derived from an EMBL/GenBank/DDBJ whole genome shotgun (WGS) entry which is preliminary data.</text>
</comment>
<dbReference type="CDD" id="cd05269">
    <property type="entry name" value="TMR_SDR_a"/>
    <property type="match status" value="1"/>
</dbReference>
<name>A0A3A4A204_9ACTN</name>
<dbReference type="InterPro" id="IPR016040">
    <property type="entry name" value="NAD(P)-bd_dom"/>
</dbReference>
<dbReference type="PANTHER" id="PTHR47129">
    <property type="entry name" value="QUINONE OXIDOREDUCTASE 2"/>
    <property type="match status" value="1"/>
</dbReference>
<protein>
    <submittedName>
        <fullName evidence="2">SDR family oxidoreductase</fullName>
    </submittedName>
</protein>
<dbReference type="AlphaFoldDB" id="A0A3A4A204"/>
<dbReference type="SUPFAM" id="SSF51735">
    <property type="entry name" value="NAD(P)-binding Rossmann-fold domains"/>
    <property type="match status" value="1"/>
</dbReference>
<dbReference type="RefSeq" id="WP_119931750.1">
    <property type="nucleotide sequence ID" value="NZ_QZEY01000030.1"/>
</dbReference>
<dbReference type="EMBL" id="QZEY01000030">
    <property type="protein sequence ID" value="RJL20546.1"/>
    <property type="molecule type" value="Genomic_DNA"/>
</dbReference>
<dbReference type="Pfam" id="PF13460">
    <property type="entry name" value="NAD_binding_10"/>
    <property type="match status" value="1"/>
</dbReference>
<dbReference type="Gene3D" id="3.40.50.720">
    <property type="entry name" value="NAD(P)-binding Rossmann-like Domain"/>
    <property type="match status" value="1"/>
</dbReference>
<dbReference type="InterPro" id="IPR036291">
    <property type="entry name" value="NAD(P)-bd_dom_sf"/>
</dbReference>
<dbReference type="Gene3D" id="3.90.25.10">
    <property type="entry name" value="UDP-galactose 4-epimerase, domain 1"/>
    <property type="match status" value="1"/>
</dbReference>
<dbReference type="PANTHER" id="PTHR47129:SF1">
    <property type="entry name" value="NMRA-LIKE DOMAIN-CONTAINING PROTEIN"/>
    <property type="match status" value="1"/>
</dbReference>
<evidence type="ECO:0000259" key="1">
    <source>
        <dbReference type="Pfam" id="PF13460"/>
    </source>
</evidence>
<evidence type="ECO:0000313" key="2">
    <source>
        <dbReference type="EMBL" id="RJL20546.1"/>
    </source>
</evidence>
<dbReference type="OrthoDB" id="3243290at2"/>
<sequence length="281" mass="29973">MTDIAVTGATGEVGGRVARRLAAAGVPQRLVVRDPGRAPSLPGAEVAVAEYGDRRALAEALRGIGTLMLVSATESPDRSRLQTETVQAAVDAGVERVVYTSFLGAAANATFTFAQDHWDTEEYIRASDVRFTILRDSLYQDLLPEYAGEDGVIRGPAGTGAFAPVTRDDVADTAVAVLLGGDHDGLTYDVTGPELITMEDVATRLSRALGRTIRYQDESVEEAYASRDRLGAPDWQVRGWVTSYEAIAAGELALVTDVVERVTGHPATGFTDFARAWAASR</sequence>
<dbReference type="InterPro" id="IPR052718">
    <property type="entry name" value="NmrA-type_oxidoreductase"/>
</dbReference>
<evidence type="ECO:0000313" key="3">
    <source>
        <dbReference type="Proteomes" id="UP000265768"/>
    </source>
</evidence>
<keyword evidence="3" id="KW-1185">Reference proteome</keyword>
<dbReference type="Proteomes" id="UP000265768">
    <property type="component" value="Unassembled WGS sequence"/>
</dbReference>
<organism evidence="2 3">
    <name type="scientific">Bailinhaonella thermotolerans</name>
    <dbReference type="NCBI Taxonomy" id="1070861"/>
    <lineage>
        <taxon>Bacteria</taxon>
        <taxon>Bacillati</taxon>
        <taxon>Actinomycetota</taxon>
        <taxon>Actinomycetes</taxon>
        <taxon>Streptosporangiales</taxon>
        <taxon>Streptosporangiaceae</taxon>
        <taxon>Bailinhaonella</taxon>
    </lineage>
</organism>
<reference evidence="2 3" key="1">
    <citation type="submission" date="2018-09" db="EMBL/GenBank/DDBJ databases">
        <title>YIM 75507 draft genome.</title>
        <authorList>
            <person name="Tang S."/>
            <person name="Feng Y."/>
        </authorList>
    </citation>
    <scope>NUCLEOTIDE SEQUENCE [LARGE SCALE GENOMIC DNA]</scope>
    <source>
        <strain evidence="2 3">YIM 75507</strain>
    </source>
</reference>
<proteinExistence type="predicted"/>